<protein>
    <submittedName>
        <fullName evidence="1">Uncharacterized protein</fullName>
    </submittedName>
</protein>
<accession>A0ABQ4MM13</accession>
<organism evidence="1 2">
    <name type="scientific">Paenibacillus woosongensis</name>
    <dbReference type="NCBI Taxonomy" id="307580"/>
    <lineage>
        <taxon>Bacteria</taxon>
        <taxon>Bacillati</taxon>
        <taxon>Bacillota</taxon>
        <taxon>Bacilli</taxon>
        <taxon>Bacillales</taxon>
        <taxon>Paenibacillaceae</taxon>
        <taxon>Paenibacillus</taxon>
    </lineage>
</organism>
<keyword evidence="2" id="KW-1185">Reference proteome</keyword>
<evidence type="ECO:0000313" key="2">
    <source>
        <dbReference type="Proteomes" id="UP000681290"/>
    </source>
</evidence>
<name>A0ABQ4MM13_9BACL</name>
<proteinExistence type="predicted"/>
<sequence length="69" mass="7762">MGTHTRITWWRKLVNSVYNINFVMDPGRSPPYFGGGIRLTTNVCSRLCNARAAMTCKIKKSNLQGSQLT</sequence>
<dbReference type="Proteomes" id="UP000681290">
    <property type="component" value="Unassembled WGS sequence"/>
</dbReference>
<comment type="caution">
    <text evidence="1">The sequence shown here is derived from an EMBL/GenBank/DDBJ whole genome shotgun (WGS) entry which is preliminary data.</text>
</comment>
<dbReference type="EMBL" id="BOSM01000001">
    <property type="protein sequence ID" value="GIP57035.1"/>
    <property type="molecule type" value="Genomic_DNA"/>
</dbReference>
<evidence type="ECO:0000313" key="1">
    <source>
        <dbReference type="EMBL" id="GIP57035.1"/>
    </source>
</evidence>
<gene>
    <name evidence="1" type="ORF">J15TS10_08490</name>
</gene>
<reference evidence="1 2" key="1">
    <citation type="submission" date="2021-03" db="EMBL/GenBank/DDBJ databases">
        <title>Antimicrobial resistance genes in bacteria isolated from Japanese honey, and their potential for conferring macrolide and lincosamide resistance in the American foulbrood pathogen Paenibacillus larvae.</title>
        <authorList>
            <person name="Okamoto M."/>
            <person name="Kumagai M."/>
            <person name="Kanamori H."/>
            <person name="Takamatsu D."/>
        </authorList>
    </citation>
    <scope>NUCLEOTIDE SEQUENCE [LARGE SCALE GENOMIC DNA]</scope>
    <source>
        <strain evidence="1 2">J15TS10</strain>
    </source>
</reference>